<accession>A0A2J7PVJ8</accession>
<dbReference type="GO" id="GO:0003676">
    <property type="term" value="F:nucleic acid binding"/>
    <property type="evidence" value="ECO:0007669"/>
    <property type="project" value="InterPro"/>
</dbReference>
<dbReference type="PANTHER" id="PTHR47326">
    <property type="entry name" value="TRANSPOSABLE ELEMENT TC3 TRANSPOSASE-LIKE PROTEIN"/>
    <property type="match status" value="1"/>
</dbReference>
<evidence type="ECO:0000313" key="2">
    <source>
        <dbReference type="Proteomes" id="UP000235965"/>
    </source>
</evidence>
<dbReference type="Proteomes" id="UP000235965">
    <property type="component" value="Unassembled WGS sequence"/>
</dbReference>
<keyword evidence="2" id="KW-1185">Reference proteome</keyword>
<proteinExistence type="predicted"/>
<dbReference type="AlphaFoldDB" id="A0A2J7PVJ8"/>
<dbReference type="PANTHER" id="PTHR47326:SF1">
    <property type="entry name" value="HTH PSQ-TYPE DOMAIN-CONTAINING PROTEIN"/>
    <property type="match status" value="1"/>
</dbReference>
<protein>
    <submittedName>
        <fullName evidence="1">Uncharacterized protein</fullName>
    </submittedName>
</protein>
<organism evidence="1 2">
    <name type="scientific">Cryptotermes secundus</name>
    <dbReference type="NCBI Taxonomy" id="105785"/>
    <lineage>
        <taxon>Eukaryota</taxon>
        <taxon>Metazoa</taxon>
        <taxon>Ecdysozoa</taxon>
        <taxon>Arthropoda</taxon>
        <taxon>Hexapoda</taxon>
        <taxon>Insecta</taxon>
        <taxon>Pterygota</taxon>
        <taxon>Neoptera</taxon>
        <taxon>Polyneoptera</taxon>
        <taxon>Dictyoptera</taxon>
        <taxon>Blattodea</taxon>
        <taxon>Blattoidea</taxon>
        <taxon>Termitoidae</taxon>
        <taxon>Kalotermitidae</taxon>
        <taxon>Cryptotermitinae</taxon>
        <taxon>Cryptotermes</taxon>
    </lineage>
</organism>
<evidence type="ECO:0000313" key="1">
    <source>
        <dbReference type="EMBL" id="PNF20358.1"/>
    </source>
</evidence>
<sequence length="185" mass="20850">MTVLPKLTVQNNHQRMTFAEWAQNNKVSLNNVWFGLLWPIFCEETANSERYSSMLRNTFVPHLLATENVASDFLHDISDSCVISHRFPYGFPCGQHWSPNSPHLNPCDYFLWGFLKENILSQKPQTIMELRALTIQAWPVTVAERSKACTVFARSEAGIVGSNPTQGMDVCVRLCLSTGRGLATS</sequence>
<dbReference type="InParanoid" id="A0A2J7PVJ8"/>
<dbReference type="InterPro" id="IPR036397">
    <property type="entry name" value="RNaseH_sf"/>
</dbReference>
<dbReference type="EMBL" id="NEVH01020956">
    <property type="protein sequence ID" value="PNF20358.1"/>
    <property type="molecule type" value="Genomic_DNA"/>
</dbReference>
<comment type="caution">
    <text evidence="1">The sequence shown here is derived from an EMBL/GenBank/DDBJ whole genome shotgun (WGS) entry which is preliminary data.</text>
</comment>
<name>A0A2J7PVJ8_9NEOP</name>
<dbReference type="Gene3D" id="3.30.420.10">
    <property type="entry name" value="Ribonuclease H-like superfamily/Ribonuclease H"/>
    <property type="match status" value="1"/>
</dbReference>
<reference evidence="1 2" key="1">
    <citation type="submission" date="2017-12" db="EMBL/GenBank/DDBJ databases">
        <title>Hemimetabolous genomes reveal molecular basis of termite eusociality.</title>
        <authorList>
            <person name="Harrison M.C."/>
            <person name="Jongepier E."/>
            <person name="Robertson H.M."/>
            <person name="Arning N."/>
            <person name="Bitard-Feildel T."/>
            <person name="Chao H."/>
            <person name="Childers C.P."/>
            <person name="Dinh H."/>
            <person name="Doddapaneni H."/>
            <person name="Dugan S."/>
            <person name="Gowin J."/>
            <person name="Greiner C."/>
            <person name="Han Y."/>
            <person name="Hu H."/>
            <person name="Hughes D.S.T."/>
            <person name="Huylmans A.-K."/>
            <person name="Kemena C."/>
            <person name="Kremer L.P.M."/>
            <person name="Lee S.L."/>
            <person name="Lopez-Ezquerra A."/>
            <person name="Mallet L."/>
            <person name="Monroy-Kuhn J.M."/>
            <person name="Moser A."/>
            <person name="Murali S.C."/>
            <person name="Muzny D.M."/>
            <person name="Otani S."/>
            <person name="Piulachs M.-D."/>
            <person name="Poelchau M."/>
            <person name="Qu J."/>
            <person name="Schaub F."/>
            <person name="Wada-Katsumata A."/>
            <person name="Worley K.C."/>
            <person name="Xie Q."/>
            <person name="Ylla G."/>
            <person name="Poulsen M."/>
            <person name="Gibbs R.A."/>
            <person name="Schal C."/>
            <person name="Richards S."/>
            <person name="Belles X."/>
            <person name="Korb J."/>
            <person name="Bornberg-Bauer E."/>
        </authorList>
    </citation>
    <scope>NUCLEOTIDE SEQUENCE [LARGE SCALE GENOMIC DNA]</scope>
    <source>
        <tissue evidence="1">Whole body</tissue>
    </source>
</reference>
<gene>
    <name evidence="1" type="ORF">B7P43_G12827</name>
</gene>